<keyword evidence="10" id="KW-0902">Two-component regulatory system</keyword>
<feature type="domain" description="HPt" evidence="15">
    <location>
        <begin position="1"/>
        <end position="103"/>
    </location>
</feature>
<organism evidence="16 17">
    <name type="scientific">Notoacmeibacter ruber</name>
    <dbReference type="NCBI Taxonomy" id="2670375"/>
    <lineage>
        <taxon>Bacteria</taxon>
        <taxon>Pseudomonadati</taxon>
        <taxon>Pseudomonadota</taxon>
        <taxon>Alphaproteobacteria</taxon>
        <taxon>Hyphomicrobiales</taxon>
        <taxon>Notoacmeibacteraceae</taxon>
        <taxon>Notoacmeibacter</taxon>
    </lineage>
</organism>
<comment type="catalytic activity">
    <reaction evidence="1">
        <text>ATP + protein L-histidine = ADP + protein N-phospho-L-histidine.</text>
        <dbReference type="EC" id="2.7.13.3"/>
    </reaction>
</comment>
<keyword evidence="9" id="KW-0067">ATP-binding</keyword>
<dbReference type="Pfam" id="PF01627">
    <property type="entry name" value="Hpt"/>
    <property type="match status" value="1"/>
</dbReference>
<evidence type="ECO:0000256" key="10">
    <source>
        <dbReference type="ARBA" id="ARBA00023012"/>
    </source>
</evidence>
<evidence type="ECO:0000256" key="5">
    <source>
        <dbReference type="ARBA" id="ARBA00022553"/>
    </source>
</evidence>
<dbReference type="PANTHER" id="PTHR43395:SF10">
    <property type="entry name" value="CHEMOTAXIS PROTEIN CHEA"/>
    <property type="match status" value="1"/>
</dbReference>
<dbReference type="InterPro" id="IPR036061">
    <property type="entry name" value="CheW-like_dom_sf"/>
</dbReference>
<dbReference type="CDD" id="cd16916">
    <property type="entry name" value="HATPase_CheA-like"/>
    <property type="match status" value="1"/>
</dbReference>
<evidence type="ECO:0000256" key="9">
    <source>
        <dbReference type="ARBA" id="ARBA00022840"/>
    </source>
</evidence>
<dbReference type="InterPro" id="IPR005467">
    <property type="entry name" value="His_kinase_dom"/>
</dbReference>
<keyword evidence="4" id="KW-0145">Chemotaxis</keyword>
<evidence type="ECO:0000259" key="14">
    <source>
        <dbReference type="PROSITE" id="PS50851"/>
    </source>
</evidence>
<comment type="caution">
    <text evidence="16">The sequence shown here is derived from an EMBL/GenBank/DDBJ whole genome shotgun (WGS) entry which is preliminary data.</text>
</comment>
<evidence type="ECO:0000313" key="17">
    <source>
        <dbReference type="Proteomes" id="UP000281094"/>
    </source>
</evidence>
<dbReference type="Proteomes" id="UP000281094">
    <property type="component" value="Unassembled WGS sequence"/>
</dbReference>
<dbReference type="CDD" id="cd00088">
    <property type="entry name" value="HPT"/>
    <property type="match status" value="1"/>
</dbReference>
<dbReference type="SMART" id="SM01231">
    <property type="entry name" value="H-kinase_dim"/>
    <property type="match status" value="1"/>
</dbReference>
<dbReference type="EC" id="2.7.13.3" evidence="2"/>
<dbReference type="GO" id="GO:0006935">
    <property type="term" value="P:chemotaxis"/>
    <property type="evidence" value="ECO:0007669"/>
    <property type="project" value="UniProtKB-KW"/>
</dbReference>
<dbReference type="InterPro" id="IPR008207">
    <property type="entry name" value="Sig_transdc_His_kin_Hpt_dom"/>
</dbReference>
<dbReference type="GO" id="GO:0005737">
    <property type="term" value="C:cytoplasm"/>
    <property type="evidence" value="ECO:0007669"/>
    <property type="project" value="InterPro"/>
</dbReference>
<evidence type="ECO:0000256" key="3">
    <source>
        <dbReference type="ARBA" id="ARBA00021495"/>
    </source>
</evidence>
<evidence type="ECO:0000256" key="1">
    <source>
        <dbReference type="ARBA" id="ARBA00000085"/>
    </source>
</evidence>
<dbReference type="GO" id="GO:0000155">
    <property type="term" value="F:phosphorelay sensor kinase activity"/>
    <property type="evidence" value="ECO:0007669"/>
    <property type="project" value="InterPro"/>
</dbReference>
<dbReference type="InterPro" id="IPR036641">
    <property type="entry name" value="HPT_dom_sf"/>
</dbReference>
<name>A0A3L7JDQ3_9HYPH</name>
<dbReference type="Gene3D" id="3.30.565.10">
    <property type="entry name" value="Histidine kinase-like ATPase, C-terminal domain"/>
    <property type="match status" value="1"/>
</dbReference>
<gene>
    <name evidence="16" type="ORF">D8780_11850</name>
</gene>
<evidence type="ECO:0000313" key="16">
    <source>
        <dbReference type="EMBL" id="RLQ88806.1"/>
    </source>
</evidence>
<dbReference type="PROSITE" id="PS50851">
    <property type="entry name" value="CHEW"/>
    <property type="match status" value="1"/>
</dbReference>
<dbReference type="GO" id="GO:0005524">
    <property type="term" value="F:ATP binding"/>
    <property type="evidence" value="ECO:0007669"/>
    <property type="project" value="UniProtKB-KW"/>
</dbReference>
<dbReference type="SMART" id="SM00073">
    <property type="entry name" value="HPT"/>
    <property type="match status" value="1"/>
</dbReference>
<dbReference type="AlphaFoldDB" id="A0A3L7JDQ3"/>
<keyword evidence="5 12" id="KW-0597">Phosphoprotein</keyword>
<evidence type="ECO:0000256" key="2">
    <source>
        <dbReference type="ARBA" id="ARBA00012438"/>
    </source>
</evidence>
<dbReference type="PROSITE" id="PS50109">
    <property type="entry name" value="HIS_KIN"/>
    <property type="match status" value="1"/>
</dbReference>
<dbReference type="SUPFAM" id="SSF47226">
    <property type="entry name" value="Histidine-containing phosphotransfer domain, HPT domain"/>
    <property type="match status" value="1"/>
</dbReference>
<evidence type="ECO:0000256" key="4">
    <source>
        <dbReference type="ARBA" id="ARBA00022500"/>
    </source>
</evidence>
<dbReference type="SMART" id="SM00260">
    <property type="entry name" value="CheW"/>
    <property type="match status" value="1"/>
</dbReference>
<dbReference type="SUPFAM" id="SSF47384">
    <property type="entry name" value="Homodimeric domain of signal transducing histidine kinase"/>
    <property type="match status" value="1"/>
</dbReference>
<evidence type="ECO:0000256" key="7">
    <source>
        <dbReference type="ARBA" id="ARBA00022741"/>
    </source>
</evidence>
<sequence>MDLDTIKNTFFLECAEQLAEVEQGFMTLQSDPEEVSCVHAIFRAIHSIKGGGGAFGFTELVEFAHKVENGLDVIRNEADPGRDPRLDLIASACDRLSDVIAATRDGTDIPDTSDFISKLAEAFAGDISDEPEPDIEFDAVPIEIGSLEIVEEIEAPAATVHTITIKPTLAFYQRGNDVQKLARNLAELGELAVETDSANVPTLSGFDSSKSYLTFNLRLSSNAPDEEITDIIEWCEGDCEISHTTDAPVDEAPSDMPDLDDLLAGFESATGEDDESEEPAAAAPAPLALVAEDGAAEEATQQPAAAKPADHPAKEKAAALKASPTIRVESERVDRLINLMGEAVISQAMLAQSLSTEMDNRDSPSQNMLREIERLMREIQESVMAIRAQPVKPVFMRMSRIVREACSGTGKKAVLALEGENTEVDTTVIEGLSDPLTHMIRNAIDHGIETPEDRLAKGKEEQGTIKLSACHQSGRIVVSVEDDGAGLNRERLLKKALEKGIVEPGAELSESEIDNLIFAPGFSTAEQLTDLSGRGVGMDVVRQSIQALGGRVSISSTPGHGTQIRLSLPLTLAILDGMVVRAAGEIFVVPLSSVLETLSVTRETVHDIGGKPVVKVRNTLIPVIDISSRLGFRSADDLPEKATLLIVESQSGASAALLVDEFDGQQQFVIKSLETNFGRVSDVSAATILGTGRIALILDIDEILESALGLRQNNSSLLVTERAVA</sequence>
<dbReference type="Pfam" id="PF02895">
    <property type="entry name" value="H-kinase_dim"/>
    <property type="match status" value="1"/>
</dbReference>
<dbReference type="CDD" id="cd00731">
    <property type="entry name" value="CheA_reg"/>
    <property type="match status" value="1"/>
</dbReference>
<dbReference type="SMART" id="SM00387">
    <property type="entry name" value="HATPase_c"/>
    <property type="match status" value="1"/>
</dbReference>
<dbReference type="Gene3D" id="2.30.30.40">
    <property type="entry name" value="SH3 Domains"/>
    <property type="match status" value="1"/>
</dbReference>
<reference evidence="16 17" key="1">
    <citation type="submission" date="2018-10" db="EMBL/GenBank/DDBJ databases">
        <title>Notoacmeibacter sp. M2BS9Y-3-1, whole genome shotgun sequence.</title>
        <authorList>
            <person name="Tuo L."/>
        </authorList>
    </citation>
    <scope>NUCLEOTIDE SEQUENCE [LARGE SCALE GENOMIC DNA]</scope>
    <source>
        <strain evidence="16 17">M2BS9Y-3-1</strain>
    </source>
</reference>
<evidence type="ECO:0000256" key="12">
    <source>
        <dbReference type="PROSITE-ProRule" id="PRU00110"/>
    </source>
</evidence>
<feature type="domain" description="CheW-like" evidence="14">
    <location>
        <begin position="574"/>
        <end position="709"/>
    </location>
</feature>
<keyword evidence="7" id="KW-0547">Nucleotide-binding</keyword>
<dbReference type="Gene3D" id="1.10.287.560">
    <property type="entry name" value="Histidine kinase CheA-like, homodimeric domain"/>
    <property type="match status" value="1"/>
</dbReference>
<dbReference type="EMBL" id="RCWN01000001">
    <property type="protein sequence ID" value="RLQ88806.1"/>
    <property type="molecule type" value="Genomic_DNA"/>
</dbReference>
<keyword evidence="17" id="KW-1185">Reference proteome</keyword>
<dbReference type="FunFam" id="3.30.565.10:FF:000016">
    <property type="entry name" value="Chemotaxis protein CheA, putative"/>
    <property type="match status" value="1"/>
</dbReference>
<comment type="function">
    <text evidence="11">Involved in the transmission of sensory signals from the chemoreceptors to the flagellar motors. CheA is autophosphorylated; it can transfer its phosphate group to either CheB or CheY.</text>
</comment>
<dbReference type="InterPro" id="IPR004105">
    <property type="entry name" value="CheA-like_dim"/>
</dbReference>
<feature type="modified residue" description="Phosphohistidine" evidence="12">
    <location>
        <position position="46"/>
    </location>
</feature>
<dbReference type="InterPro" id="IPR004358">
    <property type="entry name" value="Sig_transdc_His_kin-like_C"/>
</dbReference>
<dbReference type="SUPFAM" id="SSF55874">
    <property type="entry name" value="ATPase domain of HSP90 chaperone/DNA topoisomerase II/histidine kinase"/>
    <property type="match status" value="1"/>
</dbReference>
<dbReference type="RefSeq" id="WP_121645773.1">
    <property type="nucleotide sequence ID" value="NZ_RCWN01000001.1"/>
</dbReference>
<evidence type="ECO:0000256" key="6">
    <source>
        <dbReference type="ARBA" id="ARBA00022679"/>
    </source>
</evidence>
<protein>
    <recommendedName>
        <fullName evidence="3">Chemotaxis protein CheA</fullName>
        <ecNumber evidence="2">2.7.13.3</ecNumber>
    </recommendedName>
</protein>
<dbReference type="InterPro" id="IPR036890">
    <property type="entry name" value="HATPase_C_sf"/>
</dbReference>
<dbReference type="InterPro" id="IPR002545">
    <property type="entry name" value="CheW-lke_dom"/>
</dbReference>
<proteinExistence type="predicted"/>
<dbReference type="SUPFAM" id="SSF50341">
    <property type="entry name" value="CheW-like"/>
    <property type="match status" value="1"/>
</dbReference>
<evidence type="ECO:0000259" key="13">
    <source>
        <dbReference type="PROSITE" id="PS50109"/>
    </source>
</evidence>
<dbReference type="InterPro" id="IPR036097">
    <property type="entry name" value="HisK_dim/P_sf"/>
</dbReference>
<evidence type="ECO:0000256" key="8">
    <source>
        <dbReference type="ARBA" id="ARBA00022777"/>
    </source>
</evidence>
<dbReference type="PROSITE" id="PS50894">
    <property type="entry name" value="HPT"/>
    <property type="match status" value="1"/>
</dbReference>
<dbReference type="InterPro" id="IPR051315">
    <property type="entry name" value="Bact_Chemotaxis_CheA"/>
</dbReference>
<dbReference type="PANTHER" id="PTHR43395">
    <property type="entry name" value="SENSOR HISTIDINE KINASE CHEA"/>
    <property type="match status" value="1"/>
</dbReference>
<dbReference type="Pfam" id="PF01584">
    <property type="entry name" value="CheW"/>
    <property type="match status" value="1"/>
</dbReference>
<dbReference type="InterPro" id="IPR003594">
    <property type="entry name" value="HATPase_dom"/>
</dbReference>
<evidence type="ECO:0000256" key="11">
    <source>
        <dbReference type="ARBA" id="ARBA00035100"/>
    </source>
</evidence>
<dbReference type="Pfam" id="PF02518">
    <property type="entry name" value="HATPase_c"/>
    <property type="match status" value="1"/>
</dbReference>
<evidence type="ECO:0000259" key="15">
    <source>
        <dbReference type="PROSITE" id="PS50894"/>
    </source>
</evidence>
<keyword evidence="8" id="KW-0418">Kinase</keyword>
<dbReference type="PRINTS" id="PR00344">
    <property type="entry name" value="BCTRLSENSOR"/>
</dbReference>
<accession>A0A3L7JDQ3</accession>
<keyword evidence="6" id="KW-0808">Transferase</keyword>
<feature type="domain" description="Histidine kinase" evidence="13">
    <location>
        <begin position="370"/>
        <end position="572"/>
    </location>
</feature>
<dbReference type="Gene3D" id="1.20.120.160">
    <property type="entry name" value="HPT domain"/>
    <property type="match status" value="1"/>
</dbReference>
<dbReference type="InterPro" id="IPR037006">
    <property type="entry name" value="CheA-like_homodim_sf"/>
</dbReference>